<evidence type="ECO:0000313" key="3">
    <source>
        <dbReference type="Proteomes" id="UP000179807"/>
    </source>
</evidence>
<dbReference type="RefSeq" id="XP_068352137.1">
    <property type="nucleotide sequence ID" value="XM_068509753.1"/>
</dbReference>
<protein>
    <submittedName>
        <fullName evidence="2">Uncharacterized protein</fullName>
    </submittedName>
</protein>
<dbReference type="AlphaFoldDB" id="A0A1J4JIH9"/>
<dbReference type="EMBL" id="MLAK01001027">
    <property type="protein sequence ID" value="OHS99000.1"/>
    <property type="molecule type" value="Genomic_DNA"/>
</dbReference>
<accession>A0A1J4JIH9</accession>
<keyword evidence="3" id="KW-1185">Reference proteome</keyword>
<reference evidence="2" key="1">
    <citation type="submission" date="2016-10" db="EMBL/GenBank/DDBJ databases">
        <authorList>
            <person name="Benchimol M."/>
            <person name="Almeida L.G."/>
            <person name="Vasconcelos A.T."/>
            <person name="Perreira-Neves A."/>
            <person name="Rosa I.A."/>
            <person name="Tasca T."/>
            <person name="Bogo M.R."/>
            <person name="de Souza W."/>
        </authorList>
    </citation>
    <scope>NUCLEOTIDE SEQUENCE [LARGE SCALE GENOMIC DNA]</scope>
    <source>
        <strain evidence="2">K</strain>
    </source>
</reference>
<sequence length="406" mass="46775">MKCYIKTCRLKLMNENHEALLIKLETVQNLLQQRNADCESYMKRNAELERIVQQSQNDEPDIQDLQMNQITVLQDHLKSLIEIKDILEEKYFKMKAKKNKYKEKFLLANESQKTFPQRTFSEVESKNEQLRKEIVELQNSNKLFKKDYEKEKIRANSYHEKFNKCEEDLVKWQNLAEDKIQILNRKLKEAREGKTDTEQLVNAKKEIESIQTENNLLKQTIESLEAAAQEITNSQADFINSLESVLGCQSLEKIVETVKLLAPLKIENEKLKMEISKLEILGTVDQNDAYSTIVDALKQMNSKLSPDELKLPTNSPLRQLFAAISNMINTAILPNASKVLLQPHIRAVACQARVFKVDDDTSTETSMKKSNIDLEMGNSFSPITKGDFHINQNSSNIEFPSVKSSE</sequence>
<comment type="caution">
    <text evidence="2">The sequence shown here is derived from an EMBL/GenBank/DDBJ whole genome shotgun (WGS) entry which is preliminary data.</text>
</comment>
<organism evidence="2 3">
    <name type="scientific">Tritrichomonas foetus</name>
    <dbReference type="NCBI Taxonomy" id="1144522"/>
    <lineage>
        <taxon>Eukaryota</taxon>
        <taxon>Metamonada</taxon>
        <taxon>Parabasalia</taxon>
        <taxon>Tritrichomonadida</taxon>
        <taxon>Tritrichomonadidae</taxon>
        <taxon>Tritrichomonas</taxon>
    </lineage>
</organism>
<proteinExistence type="predicted"/>
<feature type="coiled-coil region" evidence="1">
    <location>
        <begin position="84"/>
        <end position="147"/>
    </location>
</feature>
<feature type="coiled-coil region" evidence="1">
    <location>
        <begin position="173"/>
        <end position="237"/>
    </location>
</feature>
<evidence type="ECO:0000256" key="1">
    <source>
        <dbReference type="SAM" id="Coils"/>
    </source>
</evidence>
<name>A0A1J4JIH9_9EUKA</name>
<dbReference type="VEuPathDB" id="TrichDB:TRFO_34610"/>
<dbReference type="OrthoDB" id="10577451at2759"/>
<dbReference type="GeneID" id="94844457"/>
<gene>
    <name evidence="2" type="ORF">TRFO_34610</name>
</gene>
<evidence type="ECO:0000313" key="2">
    <source>
        <dbReference type="EMBL" id="OHS99000.1"/>
    </source>
</evidence>
<dbReference type="Proteomes" id="UP000179807">
    <property type="component" value="Unassembled WGS sequence"/>
</dbReference>
<keyword evidence="1" id="KW-0175">Coiled coil</keyword>